<protein>
    <submittedName>
        <fullName evidence="2">Uncharacterized protein</fullName>
    </submittedName>
</protein>
<feature type="compositionally biased region" description="Basic and acidic residues" evidence="1">
    <location>
        <begin position="160"/>
        <end position="169"/>
    </location>
</feature>
<sequence>MKCMERNPAALVAHPSRRVRVAWWVYQRLVPFSVSDGLYQFIQVVVVRCPSTAVPSFCLKYQVSTVFPPITLRIIQFYFLVDAQRVAALAMGSCAERNQRYYLKNREAILKRRKERREKRRELGIQPPRRRKNDPLEDGPRRGQPGKKWLKSSAAMAATDTKEKNEQEAARRCEEELMKQKLRDIDGEDKYTGYESRVAILKANEPTIVAEIDEMIKRHHGVLWKDQPLFNPWRQALHVEV</sequence>
<gene>
    <name evidence="2" type="ORF">H310_10033</name>
</gene>
<dbReference type="GeneID" id="20087083"/>
<name>A0A024TSV8_9STRA</name>
<accession>A0A024TSV8</accession>
<evidence type="ECO:0000256" key="1">
    <source>
        <dbReference type="SAM" id="MobiDB-lite"/>
    </source>
</evidence>
<evidence type="ECO:0000313" key="2">
    <source>
        <dbReference type="EMBL" id="ETV96716.1"/>
    </source>
</evidence>
<feature type="region of interest" description="Disordered" evidence="1">
    <location>
        <begin position="114"/>
        <end position="169"/>
    </location>
</feature>
<dbReference type="AlphaFoldDB" id="A0A024TSV8"/>
<reference evidence="2" key="1">
    <citation type="submission" date="2013-12" db="EMBL/GenBank/DDBJ databases">
        <title>The Genome Sequence of Aphanomyces invadans NJM9701.</title>
        <authorList>
            <consortium name="The Broad Institute Genomics Platform"/>
            <person name="Russ C."/>
            <person name="Tyler B."/>
            <person name="van West P."/>
            <person name="Dieguez-Uribeondo J."/>
            <person name="Young S.K."/>
            <person name="Zeng Q."/>
            <person name="Gargeya S."/>
            <person name="Fitzgerald M."/>
            <person name="Abouelleil A."/>
            <person name="Alvarado L."/>
            <person name="Chapman S.B."/>
            <person name="Gainer-Dewar J."/>
            <person name="Goldberg J."/>
            <person name="Griggs A."/>
            <person name="Gujja S."/>
            <person name="Hansen M."/>
            <person name="Howarth C."/>
            <person name="Imamovic A."/>
            <person name="Ireland A."/>
            <person name="Larimer J."/>
            <person name="McCowan C."/>
            <person name="Murphy C."/>
            <person name="Pearson M."/>
            <person name="Poon T.W."/>
            <person name="Priest M."/>
            <person name="Roberts A."/>
            <person name="Saif S."/>
            <person name="Shea T."/>
            <person name="Sykes S."/>
            <person name="Wortman J."/>
            <person name="Nusbaum C."/>
            <person name="Birren B."/>
        </authorList>
    </citation>
    <scope>NUCLEOTIDE SEQUENCE [LARGE SCALE GENOMIC DNA]</scope>
    <source>
        <strain evidence="2">NJM9701</strain>
    </source>
</reference>
<dbReference type="RefSeq" id="XP_008874493.1">
    <property type="nucleotide sequence ID" value="XM_008876271.1"/>
</dbReference>
<dbReference type="EMBL" id="KI913975">
    <property type="protein sequence ID" value="ETV96716.1"/>
    <property type="molecule type" value="Genomic_DNA"/>
</dbReference>
<proteinExistence type="predicted"/>
<dbReference type="VEuPathDB" id="FungiDB:H310_10033"/>
<organism evidence="2">
    <name type="scientific">Aphanomyces invadans</name>
    <dbReference type="NCBI Taxonomy" id="157072"/>
    <lineage>
        <taxon>Eukaryota</taxon>
        <taxon>Sar</taxon>
        <taxon>Stramenopiles</taxon>
        <taxon>Oomycota</taxon>
        <taxon>Saprolegniomycetes</taxon>
        <taxon>Saprolegniales</taxon>
        <taxon>Verrucalvaceae</taxon>
        <taxon>Aphanomyces</taxon>
    </lineage>
</organism>
<dbReference type="OrthoDB" id="10643069at2759"/>